<dbReference type="Pfam" id="PF00082">
    <property type="entry name" value="Peptidase_S8"/>
    <property type="match status" value="1"/>
</dbReference>
<evidence type="ECO:0000313" key="7">
    <source>
        <dbReference type="Proteomes" id="UP000464317"/>
    </source>
</evidence>
<dbReference type="KEGG" id="mfel:JPM2_3520"/>
<organism evidence="6 7">
    <name type="scientific">Mycoplasmopsis felis</name>
    <dbReference type="NCBI Taxonomy" id="33923"/>
    <lineage>
        <taxon>Bacteria</taxon>
        <taxon>Bacillati</taxon>
        <taxon>Mycoplasmatota</taxon>
        <taxon>Mycoplasmoidales</taxon>
        <taxon>Metamycoplasmataceae</taxon>
        <taxon>Mycoplasmopsis</taxon>
    </lineage>
</organism>
<keyword evidence="4" id="KW-0720">Serine protease</keyword>
<dbReference type="AlphaFoldDB" id="A0A809SE78"/>
<sequence>MKRVKFNKLIGILTLFGMISTSVSLNFKEVVVENTKQEDKNKNEYVKLQLNLNISDKENIDDNFYDKFIKRLETQKIKFEKYDKSKIFPIIWIFINKSQLEETIKKLNENNYEFNIVKKINVQSQSLNWLDKKNQNRYVVPYYQFILNTKNKNFLNIPSIYKDYNDNYKNKVGILEYYSSDEKEGKEFIVDNLRNSLNVNKSIEPRIKEHGVLVSEILGGENGIHKNSNIYFSNFKDSQEWMKALEWLVLKNNVKIINHSYGFTGDESLYQEKSYYLDYLSRKYGVINVFSSGNGEWNPKTLNEWINERKLAFNSIIVGALNDSNTNISYYSNWRVYEKYEDISKPFVLAPGTYSYYNNKLLNELGHWRTEYKVKKDIYVNGTSFSAPAVSGAISLFLSLEENNKINNDKDRVQSIKSIIAASSTELKIGKTKLSGFDSKSGSGILNFERMLKAKENLKNITIAKDEGNKTFVYTSEKFKLKKENKISIALSWLFNSGILKTPEWKKDFDVNIHGNYPISLVKNVPHPKETHENENKLTLKETFDRLGNKFFSDYDLYLQKENKDGKWEDTKISNSSTSNDELIRYTAENEGVYRIAIYKYSDSYQNSVDDNLALSYIID</sequence>
<dbReference type="PROSITE" id="PS00138">
    <property type="entry name" value="SUBTILASE_SER"/>
    <property type="match status" value="1"/>
</dbReference>
<dbReference type="Gene3D" id="2.60.120.380">
    <property type="match status" value="1"/>
</dbReference>
<evidence type="ECO:0000256" key="2">
    <source>
        <dbReference type="ARBA" id="ARBA00022670"/>
    </source>
</evidence>
<evidence type="ECO:0000259" key="5">
    <source>
        <dbReference type="Pfam" id="PF00082"/>
    </source>
</evidence>
<dbReference type="InterPro" id="IPR050131">
    <property type="entry name" value="Peptidase_S8_subtilisin-like"/>
</dbReference>
<dbReference type="EMBL" id="AP022325">
    <property type="protein sequence ID" value="BBU47659.1"/>
    <property type="molecule type" value="Genomic_DNA"/>
</dbReference>
<evidence type="ECO:0000256" key="1">
    <source>
        <dbReference type="ARBA" id="ARBA00011073"/>
    </source>
</evidence>
<protein>
    <recommendedName>
        <fullName evidence="5">Peptidase S8/S53 domain-containing protein</fullName>
    </recommendedName>
</protein>
<dbReference type="GO" id="GO:0004252">
    <property type="term" value="F:serine-type endopeptidase activity"/>
    <property type="evidence" value="ECO:0007669"/>
    <property type="project" value="InterPro"/>
</dbReference>
<dbReference type="SUPFAM" id="SSF52743">
    <property type="entry name" value="Subtilisin-like"/>
    <property type="match status" value="1"/>
</dbReference>
<gene>
    <name evidence="6" type="ORF">JPM2_3520</name>
</gene>
<comment type="similarity">
    <text evidence="1">Belongs to the peptidase S8 family.</text>
</comment>
<dbReference type="Gene3D" id="3.40.50.200">
    <property type="entry name" value="Peptidase S8/S53 domain"/>
    <property type="match status" value="1"/>
</dbReference>
<dbReference type="InterPro" id="IPR036852">
    <property type="entry name" value="Peptidase_S8/S53_dom_sf"/>
</dbReference>
<dbReference type="PANTHER" id="PTHR43806:SF11">
    <property type="entry name" value="CEREVISIN-RELATED"/>
    <property type="match status" value="1"/>
</dbReference>
<evidence type="ECO:0000313" key="6">
    <source>
        <dbReference type="EMBL" id="BBU47659.1"/>
    </source>
</evidence>
<name>A0A809SE78_9BACT</name>
<evidence type="ECO:0000256" key="3">
    <source>
        <dbReference type="ARBA" id="ARBA00022801"/>
    </source>
</evidence>
<reference evidence="6 7" key="1">
    <citation type="submission" date="2020-01" db="EMBL/GenBank/DDBJ databases">
        <title>Complete genome sequence of Mycoplasma felis strain Myco-2.</title>
        <authorList>
            <person name="Kinoshita Y."/>
            <person name="Niwa H."/>
            <person name="Uchida-Fujii E."/>
            <person name="Nukada T."/>
        </authorList>
    </citation>
    <scope>NUCLEOTIDE SEQUENCE [LARGE SCALE GENOMIC DNA]</scope>
    <source>
        <strain evidence="6 7">Myco-2</strain>
    </source>
</reference>
<dbReference type="GO" id="GO:0006508">
    <property type="term" value="P:proteolysis"/>
    <property type="evidence" value="ECO:0007669"/>
    <property type="project" value="UniProtKB-KW"/>
</dbReference>
<dbReference type="PANTHER" id="PTHR43806">
    <property type="entry name" value="PEPTIDASE S8"/>
    <property type="match status" value="1"/>
</dbReference>
<keyword evidence="2" id="KW-0645">Protease</keyword>
<accession>A0A809SE78</accession>
<keyword evidence="7" id="KW-1185">Reference proteome</keyword>
<feature type="domain" description="Peptidase S8/S53" evidence="5">
    <location>
        <begin position="195"/>
        <end position="427"/>
    </location>
</feature>
<proteinExistence type="inferred from homology"/>
<dbReference type="InterPro" id="IPR000209">
    <property type="entry name" value="Peptidase_S8/S53_dom"/>
</dbReference>
<dbReference type="Proteomes" id="UP000464317">
    <property type="component" value="Chromosome"/>
</dbReference>
<dbReference type="RefSeq" id="WP_161553126.1">
    <property type="nucleotide sequence ID" value="NZ_AP022325.1"/>
</dbReference>
<evidence type="ECO:0000256" key="4">
    <source>
        <dbReference type="ARBA" id="ARBA00022825"/>
    </source>
</evidence>
<keyword evidence="3" id="KW-0378">Hydrolase</keyword>
<dbReference type="InterPro" id="IPR023828">
    <property type="entry name" value="Peptidase_S8_Ser-AS"/>
</dbReference>